<dbReference type="EMBL" id="JAQQWI010000019">
    <property type="protein sequence ID" value="KAK7999101.1"/>
    <property type="molecule type" value="Genomic_DNA"/>
</dbReference>
<proteinExistence type="predicted"/>
<evidence type="ECO:0000259" key="2">
    <source>
        <dbReference type="PROSITE" id="PS50089"/>
    </source>
</evidence>
<reference evidence="3 4" key="1">
    <citation type="submission" date="2023-01" db="EMBL/GenBank/DDBJ databases">
        <title>Analysis of 21 Apiospora genomes using comparative genomics revels a genus with tremendous synthesis potential of carbohydrate active enzymes and secondary metabolites.</title>
        <authorList>
            <person name="Sorensen T."/>
        </authorList>
    </citation>
    <scope>NUCLEOTIDE SEQUENCE [LARGE SCALE GENOMIC DNA]</scope>
    <source>
        <strain evidence="3 4">CBS 20057</strain>
    </source>
</reference>
<feature type="domain" description="RING-type" evidence="2">
    <location>
        <begin position="41"/>
        <end position="116"/>
    </location>
</feature>
<keyword evidence="1" id="KW-0862">Zinc</keyword>
<evidence type="ECO:0000256" key="1">
    <source>
        <dbReference type="PROSITE-ProRule" id="PRU00175"/>
    </source>
</evidence>
<sequence>MSSSNTPYTSPHDVDTAWIHDVVAHIGNTGLSSGPLLKCTCVVCKESVLDISACVGDMIKDELAAVDPVDPVDSREEFYEKYNLERAQVLRCGHIVGEACLLRFEDRNVGFCPVCRADVSCDQCSLNIIYLGTQIVPWPLNTLDYAPYKGFMSSVTLTAAEIAPGTLRFCKDCLQKQLIHQWTRMTVLFPPCLACHAARNGGGAAFPADHRAWRDANVDPWIRQQLTRLAQLVYPSLVDMRDRPRAAYEELSVAAQRRAFVARFMEDEDLVGPLRRVVFLPCGQQQEEEPAPLSQDEFAGIGRALQRALWDGHRQIHHSTMGWFRGDEQFRPRPALSPKDADAKRQTFAEAAGAETFIQGLSQVNPLALPNFPLW</sequence>
<dbReference type="InterPro" id="IPR013083">
    <property type="entry name" value="Znf_RING/FYVE/PHD"/>
</dbReference>
<dbReference type="Gene3D" id="3.30.40.10">
    <property type="entry name" value="Zinc/RING finger domain, C3HC4 (zinc finger)"/>
    <property type="match status" value="1"/>
</dbReference>
<dbReference type="PROSITE" id="PS50089">
    <property type="entry name" value="ZF_RING_2"/>
    <property type="match status" value="1"/>
</dbReference>
<keyword evidence="1" id="KW-0863">Zinc-finger</keyword>
<evidence type="ECO:0000313" key="3">
    <source>
        <dbReference type="EMBL" id="KAK7999101.1"/>
    </source>
</evidence>
<protein>
    <recommendedName>
        <fullName evidence="2">RING-type domain-containing protein</fullName>
    </recommendedName>
</protein>
<dbReference type="InterPro" id="IPR001841">
    <property type="entry name" value="Znf_RING"/>
</dbReference>
<comment type="caution">
    <text evidence="3">The sequence shown here is derived from an EMBL/GenBank/DDBJ whole genome shotgun (WGS) entry which is preliminary data.</text>
</comment>
<gene>
    <name evidence="3" type="ORF">PG991_014776</name>
</gene>
<dbReference type="SUPFAM" id="SSF57850">
    <property type="entry name" value="RING/U-box"/>
    <property type="match status" value="1"/>
</dbReference>
<keyword evidence="1" id="KW-0479">Metal-binding</keyword>
<accession>A0ABR1R4G6</accession>
<organism evidence="3 4">
    <name type="scientific">Apiospora marii</name>
    <dbReference type="NCBI Taxonomy" id="335849"/>
    <lineage>
        <taxon>Eukaryota</taxon>
        <taxon>Fungi</taxon>
        <taxon>Dikarya</taxon>
        <taxon>Ascomycota</taxon>
        <taxon>Pezizomycotina</taxon>
        <taxon>Sordariomycetes</taxon>
        <taxon>Xylariomycetidae</taxon>
        <taxon>Amphisphaeriales</taxon>
        <taxon>Apiosporaceae</taxon>
        <taxon>Apiospora</taxon>
    </lineage>
</organism>
<evidence type="ECO:0000313" key="4">
    <source>
        <dbReference type="Proteomes" id="UP001396898"/>
    </source>
</evidence>
<keyword evidence="4" id="KW-1185">Reference proteome</keyword>
<dbReference type="Proteomes" id="UP001396898">
    <property type="component" value="Unassembled WGS sequence"/>
</dbReference>
<name>A0ABR1R4G6_9PEZI</name>